<evidence type="ECO:0000256" key="1">
    <source>
        <dbReference type="ARBA" id="ARBA00010574"/>
    </source>
</evidence>
<feature type="compositionally biased region" description="Basic and acidic residues" evidence="2">
    <location>
        <begin position="155"/>
        <end position="182"/>
    </location>
</feature>
<feature type="compositionally biased region" description="Basic and acidic residues" evidence="2">
    <location>
        <begin position="120"/>
        <end position="137"/>
    </location>
</feature>
<dbReference type="AlphaFoldDB" id="A0A1Y2CG09"/>
<feature type="region of interest" description="Disordered" evidence="2">
    <location>
        <begin position="442"/>
        <end position="467"/>
    </location>
</feature>
<feature type="compositionally biased region" description="Low complexity" evidence="2">
    <location>
        <begin position="220"/>
        <end position="253"/>
    </location>
</feature>
<dbReference type="EMBL" id="MCGO01000018">
    <property type="protein sequence ID" value="ORY45952.1"/>
    <property type="molecule type" value="Genomic_DNA"/>
</dbReference>
<comment type="similarity">
    <text evidence="1">Belongs to the Iojap/RsfS family.</text>
</comment>
<evidence type="ECO:0000256" key="2">
    <source>
        <dbReference type="SAM" id="MobiDB-lite"/>
    </source>
</evidence>
<dbReference type="Proteomes" id="UP000193642">
    <property type="component" value="Unassembled WGS sequence"/>
</dbReference>
<organism evidence="3 4">
    <name type="scientific">Rhizoclosmatium globosum</name>
    <dbReference type="NCBI Taxonomy" id="329046"/>
    <lineage>
        <taxon>Eukaryota</taxon>
        <taxon>Fungi</taxon>
        <taxon>Fungi incertae sedis</taxon>
        <taxon>Chytridiomycota</taxon>
        <taxon>Chytridiomycota incertae sedis</taxon>
        <taxon>Chytridiomycetes</taxon>
        <taxon>Chytridiales</taxon>
        <taxon>Chytriomycetaceae</taxon>
        <taxon>Rhizoclosmatium</taxon>
    </lineage>
</organism>
<comment type="caution">
    <text evidence="3">The sequence shown here is derived from an EMBL/GenBank/DDBJ whole genome shotgun (WGS) entry which is preliminary data.</text>
</comment>
<name>A0A1Y2CG09_9FUNG</name>
<dbReference type="InterPro" id="IPR004394">
    <property type="entry name" value="Iojap/RsfS/C7orf30"/>
</dbReference>
<dbReference type="GO" id="GO:0005739">
    <property type="term" value="C:mitochondrion"/>
    <property type="evidence" value="ECO:0007669"/>
    <property type="project" value="TreeGrafter"/>
</dbReference>
<keyword evidence="4" id="KW-1185">Reference proteome</keyword>
<dbReference type="GO" id="GO:0043023">
    <property type="term" value="F:ribosomal large subunit binding"/>
    <property type="evidence" value="ECO:0007669"/>
    <property type="project" value="TreeGrafter"/>
</dbReference>
<dbReference type="HAMAP" id="MF_01477">
    <property type="entry name" value="Iojap_RsfS"/>
    <property type="match status" value="1"/>
</dbReference>
<protein>
    <submittedName>
        <fullName evidence="3">DUF143-domain-containing protein</fullName>
    </submittedName>
</protein>
<dbReference type="PANTHER" id="PTHR21043">
    <property type="entry name" value="IOJAP SUPERFAMILY ORTHOLOG"/>
    <property type="match status" value="1"/>
</dbReference>
<proteinExistence type="inferred from homology"/>
<feature type="region of interest" description="Disordered" evidence="2">
    <location>
        <begin position="100"/>
        <end position="137"/>
    </location>
</feature>
<reference evidence="3 4" key="1">
    <citation type="submission" date="2016-07" db="EMBL/GenBank/DDBJ databases">
        <title>Pervasive Adenine N6-methylation of Active Genes in Fungi.</title>
        <authorList>
            <consortium name="DOE Joint Genome Institute"/>
            <person name="Mondo S.J."/>
            <person name="Dannebaum R.O."/>
            <person name="Kuo R.C."/>
            <person name="Labutti K."/>
            <person name="Haridas S."/>
            <person name="Kuo A."/>
            <person name="Salamov A."/>
            <person name="Ahrendt S.R."/>
            <person name="Lipzen A."/>
            <person name="Sullivan W."/>
            <person name="Andreopoulos W.B."/>
            <person name="Clum A."/>
            <person name="Lindquist E."/>
            <person name="Daum C."/>
            <person name="Ramamoorthy G.K."/>
            <person name="Gryganskyi A."/>
            <person name="Culley D."/>
            <person name="Magnuson J.K."/>
            <person name="James T.Y."/>
            <person name="O'Malley M.A."/>
            <person name="Stajich J.E."/>
            <person name="Spatafora J.W."/>
            <person name="Visel A."/>
            <person name="Grigoriev I.V."/>
        </authorList>
    </citation>
    <scope>NUCLEOTIDE SEQUENCE [LARGE SCALE GENOMIC DNA]</scope>
    <source>
        <strain evidence="3 4">JEL800</strain>
    </source>
</reference>
<dbReference type="NCBIfam" id="TIGR00090">
    <property type="entry name" value="rsfS_iojap_ybeB"/>
    <property type="match status" value="1"/>
</dbReference>
<evidence type="ECO:0000313" key="3">
    <source>
        <dbReference type="EMBL" id="ORY45952.1"/>
    </source>
</evidence>
<sequence length="467" mass="51853">MIRVRITLLRHLAPRTSRALHASALPQARARRSASASASEVGAIEAAEDFVKQQQRLKDDVAEDILNKFFDKAKAAKEKEPAKEPAQPLFASIAKPDFDSIPVLPVPQQPEPPSEPSPEDLARAEKLRLKKEARGRAKEMISELSEMAEYFRASEVEANESKEKSEKLATDVDLKSDSETVDSKSQSAETSTKEQQQKQDDDDWFVGTSYTVTESGSKALETPPLTELPLDQQVDTFSPTSSTTTTETASTEEFTPKWMRAAEASQLRSEGIESIEPDVSNDGLLHPSTIIKALTQERAFNITSLDISHKCEWTETIIIAEGRSKKQIFALIDGVRRLAKKYVATDPGLASNLAVEGAQTDDWMCLDLGRTVVHVMSPEARKFYDLEGLWGGSEEGSNKVLNERDEEARMVEMVERAWMDRPQVLVKTKQIEAEDLLDEEGLKERMAEERGGVFGRSKSGGSRGKKQ</sequence>
<dbReference type="Pfam" id="PF02410">
    <property type="entry name" value="RsfS"/>
    <property type="match status" value="1"/>
</dbReference>
<gene>
    <name evidence="3" type="ORF">BCR33DRAFT_737067</name>
</gene>
<dbReference type="SUPFAM" id="SSF81301">
    <property type="entry name" value="Nucleotidyltransferase"/>
    <property type="match status" value="1"/>
</dbReference>
<feature type="compositionally biased region" description="Basic and acidic residues" evidence="2">
    <location>
        <begin position="442"/>
        <end position="451"/>
    </location>
</feature>
<dbReference type="InterPro" id="IPR043519">
    <property type="entry name" value="NT_sf"/>
</dbReference>
<dbReference type="STRING" id="329046.A0A1Y2CG09"/>
<dbReference type="GO" id="GO:0090071">
    <property type="term" value="P:negative regulation of ribosome biogenesis"/>
    <property type="evidence" value="ECO:0007669"/>
    <property type="project" value="TreeGrafter"/>
</dbReference>
<dbReference type="Gene3D" id="3.30.460.10">
    <property type="entry name" value="Beta Polymerase, domain 2"/>
    <property type="match status" value="1"/>
</dbReference>
<feature type="compositionally biased region" description="Pro residues" evidence="2">
    <location>
        <begin position="104"/>
        <end position="116"/>
    </location>
</feature>
<dbReference type="GO" id="GO:0017148">
    <property type="term" value="P:negative regulation of translation"/>
    <property type="evidence" value="ECO:0007669"/>
    <property type="project" value="TreeGrafter"/>
</dbReference>
<feature type="region of interest" description="Disordered" evidence="2">
    <location>
        <begin position="155"/>
        <end position="255"/>
    </location>
</feature>
<dbReference type="OrthoDB" id="21330at2759"/>
<accession>A0A1Y2CG09</accession>
<evidence type="ECO:0000313" key="4">
    <source>
        <dbReference type="Proteomes" id="UP000193642"/>
    </source>
</evidence>
<dbReference type="PANTHER" id="PTHR21043:SF0">
    <property type="entry name" value="MITOCHONDRIAL ASSEMBLY OF RIBOSOMAL LARGE SUBUNIT PROTEIN 1"/>
    <property type="match status" value="1"/>
</dbReference>